<evidence type="ECO:0000256" key="1">
    <source>
        <dbReference type="SAM" id="SignalP"/>
    </source>
</evidence>
<evidence type="ECO:0000313" key="3">
    <source>
        <dbReference type="Proteomes" id="UP000087171"/>
    </source>
</evidence>
<keyword evidence="3" id="KW-1185">Reference proteome</keyword>
<dbReference type="InterPro" id="IPR025521">
    <property type="entry name" value="Neprosin_propep"/>
</dbReference>
<sequence>MTLFLFLVIILCVACCNIGASSKTLLDEQYHSTVSNNIILHQVDNDFDCVDIYKQPALQHPLLKNHKIQLYPTFVKNIVRIRQSYRKTVNECPTGKVPIYKRTRKHQIVTNSSNLQIEDFRHYSQSSPGYHTVTLDTTQNMTFHGAYAFIGVYNLSLQQNQYSASSIWVESGPEIQRNSIRVGAEVHPSLYGDSQLRITGYWTVDGQKNNGCYNYDCSGFVQVNQMKNCTLGVPIDIKTGIGSTKKEFMGFRIQQDRSTGNWWLSFVPEPVFIIGYWPKQLFTHLSTGASLIRFGGQTYAPPNMDSPPMGSGRLPKEKYKNSGFMGSLQIIDSDYNQNDVKPKDMKRYSDTDSNCYDLWYHGDEGPFWRQAFLYGGPGGKCSI</sequence>
<dbReference type="KEGG" id="cam:101515351"/>
<dbReference type="Proteomes" id="UP000087171">
    <property type="component" value="Chromosome Ca6"/>
</dbReference>
<feature type="domain" description="Neprosin PEP catalytic" evidence="2">
    <location>
        <begin position="124"/>
        <end position="382"/>
    </location>
</feature>
<dbReference type="Pfam" id="PF03080">
    <property type="entry name" value="Neprosin"/>
    <property type="match status" value="1"/>
</dbReference>
<reference evidence="3" key="1">
    <citation type="journal article" date="2013" name="Nat. Biotechnol.">
        <title>Draft genome sequence of chickpea (Cicer arietinum) provides a resource for trait improvement.</title>
        <authorList>
            <person name="Varshney R.K."/>
            <person name="Song C."/>
            <person name="Saxena R.K."/>
            <person name="Azam S."/>
            <person name="Yu S."/>
            <person name="Sharpe A.G."/>
            <person name="Cannon S."/>
            <person name="Baek J."/>
            <person name="Rosen B.D."/>
            <person name="Tar'an B."/>
            <person name="Millan T."/>
            <person name="Zhang X."/>
            <person name="Ramsay L.D."/>
            <person name="Iwata A."/>
            <person name="Wang Y."/>
            <person name="Nelson W."/>
            <person name="Farmer A.D."/>
            <person name="Gaur P.M."/>
            <person name="Soderlund C."/>
            <person name="Penmetsa R.V."/>
            <person name="Xu C."/>
            <person name="Bharti A.K."/>
            <person name="He W."/>
            <person name="Winter P."/>
            <person name="Zhao S."/>
            <person name="Hane J.K."/>
            <person name="Carrasquilla-Garcia N."/>
            <person name="Condie J.A."/>
            <person name="Upadhyaya H.D."/>
            <person name="Luo M.C."/>
            <person name="Thudi M."/>
            <person name="Gowda C.L."/>
            <person name="Singh N.P."/>
            <person name="Lichtenzveig J."/>
            <person name="Gali K.K."/>
            <person name="Rubio J."/>
            <person name="Nadarajan N."/>
            <person name="Dolezel J."/>
            <person name="Bansal K.C."/>
            <person name="Xu X."/>
            <person name="Edwards D."/>
            <person name="Zhang G."/>
            <person name="Kahl G."/>
            <person name="Gil J."/>
            <person name="Singh K.B."/>
            <person name="Datta S.K."/>
            <person name="Jackson S.A."/>
            <person name="Wang J."/>
            <person name="Cook D.R."/>
        </authorList>
    </citation>
    <scope>NUCLEOTIDE SEQUENCE [LARGE SCALE GENOMIC DNA]</scope>
    <source>
        <strain evidence="3">cv. CDC Frontier</strain>
    </source>
</reference>
<dbReference type="OrthoDB" id="1858978at2759"/>
<proteinExistence type="predicted"/>
<reference evidence="4" key="2">
    <citation type="submission" date="2025-08" db="UniProtKB">
        <authorList>
            <consortium name="RefSeq"/>
        </authorList>
    </citation>
    <scope>IDENTIFICATION</scope>
    <source>
        <tissue evidence="4">Etiolated seedlings</tissue>
    </source>
</reference>
<dbReference type="RefSeq" id="XP_004503413.1">
    <property type="nucleotide sequence ID" value="XM_004503356.3"/>
</dbReference>
<organism evidence="3 4">
    <name type="scientific">Cicer arietinum</name>
    <name type="common">Chickpea</name>
    <name type="synonym">Garbanzo</name>
    <dbReference type="NCBI Taxonomy" id="3827"/>
    <lineage>
        <taxon>Eukaryota</taxon>
        <taxon>Viridiplantae</taxon>
        <taxon>Streptophyta</taxon>
        <taxon>Embryophyta</taxon>
        <taxon>Tracheophyta</taxon>
        <taxon>Spermatophyta</taxon>
        <taxon>Magnoliopsida</taxon>
        <taxon>eudicotyledons</taxon>
        <taxon>Gunneridae</taxon>
        <taxon>Pentapetalae</taxon>
        <taxon>rosids</taxon>
        <taxon>fabids</taxon>
        <taxon>Fabales</taxon>
        <taxon>Fabaceae</taxon>
        <taxon>Papilionoideae</taxon>
        <taxon>50 kb inversion clade</taxon>
        <taxon>NPAAA clade</taxon>
        <taxon>Hologalegina</taxon>
        <taxon>IRL clade</taxon>
        <taxon>Cicereae</taxon>
        <taxon>Cicer</taxon>
    </lineage>
</organism>
<dbReference type="Gene3D" id="3.90.1320.10">
    <property type="entry name" value="Outer-capsid protein sigma 3, large lobe"/>
    <property type="match status" value="1"/>
</dbReference>
<dbReference type="PANTHER" id="PTHR31589">
    <property type="entry name" value="PROTEIN, PUTATIVE (DUF239)-RELATED-RELATED"/>
    <property type="match status" value="1"/>
</dbReference>
<gene>
    <name evidence="4" type="primary">LOC101515351</name>
</gene>
<protein>
    <submittedName>
        <fullName evidence="4">Uncharacterized protein LOC101515351</fullName>
    </submittedName>
</protein>
<dbReference type="STRING" id="3827.A0A1S2YDY9"/>
<dbReference type="eggNOG" id="ENOG502QVB2">
    <property type="taxonomic scope" value="Eukaryota"/>
</dbReference>
<dbReference type="PaxDb" id="3827-XP_004503413.1"/>
<dbReference type="InterPro" id="IPR053168">
    <property type="entry name" value="Glutamic_endopeptidase"/>
</dbReference>
<keyword evidence="1" id="KW-0732">Signal</keyword>
<feature type="signal peptide" evidence="1">
    <location>
        <begin position="1"/>
        <end position="15"/>
    </location>
</feature>
<dbReference type="GeneID" id="101515351"/>
<evidence type="ECO:0000313" key="4">
    <source>
        <dbReference type="RefSeq" id="XP_004503413.1"/>
    </source>
</evidence>
<accession>A0A1S2YDY9</accession>
<evidence type="ECO:0000259" key="2">
    <source>
        <dbReference type="PROSITE" id="PS52045"/>
    </source>
</evidence>
<dbReference type="PANTHER" id="PTHR31589:SF233">
    <property type="entry name" value="PROTEIN, PUTATIVE (DUF239)-RELATED"/>
    <property type="match status" value="1"/>
</dbReference>
<dbReference type="InterPro" id="IPR004314">
    <property type="entry name" value="Neprosin"/>
</dbReference>
<dbReference type="Pfam" id="PF14365">
    <property type="entry name" value="Neprosin_AP"/>
    <property type="match status" value="1"/>
</dbReference>
<dbReference type="AlphaFoldDB" id="A0A1S2YDY9"/>
<feature type="chain" id="PRO_5013272431" evidence="1">
    <location>
        <begin position="16"/>
        <end position="383"/>
    </location>
</feature>
<name>A0A1S2YDY9_CICAR</name>
<dbReference type="PROSITE" id="PS52045">
    <property type="entry name" value="NEPROSIN_PEP_CD"/>
    <property type="match status" value="1"/>
</dbReference>